<dbReference type="SUPFAM" id="SSF53686">
    <property type="entry name" value="Tryptophan synthase beta subunit-like PLP-dependent enzymes"/>
    <property type="match status" value="1"/>
</dbReference>
<dbReference type="GO" id="GO:0003941">
    <property type="term" value="F:L-serine ammonia-lyase activity"/>
    <property type="evidence" value="ECO:0007669"/>
    <property type="project" value="TreeGrafter"/>
</dbReference>
<dbReference type="EMBL" id="CP014327">
    <property type="protein sequence ID" value="AML53506.1"/>
    <property type="molecule type" value="Genomic_DNA"/>
</dbReference>
<dbReference type="CDD" id="cd01562">
    <property type="entry name" value="Thr-dehyd"/>
    <property type="match status" value="1"/>
</dbReference>
<dbReference type="GO" id="GO:0006567">
    <property type="term" value="P:L-threonine catabolic process"/>
    <property type="evidence" value="ECO:0007669"/>
    <property type="project" value="TreeGrafter"/>
</dbReference>
<dbReference type="RefSeq" id="WP_039000737.1">
    <property type="nucleotide sequence ID" value="NZ_CP014327.1"/>
</dbReference>
<evidence type="ECO:0000256" key="4">
    <source>
        <dbReference type="ARBA" id="ARBA00023239"/>
    </source>
</evidence>
<evidence type="ECO:0000256" key="1">
    <source>
        <dbReference type="ARBA" id="ARBA00001933"/>
    </source>
</evidence>
<dbReference type="Pfam" id="PF00291">
    <property type="entry name" value="PALP"/>
    <property type="match status" value="1"/>
</dbReference>
<feature type="domain" description="Tryptophan synthase beta chain-like PALP" evidence="5">
    <location>
        <begin position="19"/>
        <end position="307"/>
    </location>
</feature>
<dbReference type="FunFam" id="3.40.50.1100:FF:000005">
    <property type="entry name" value="Threonine dehydratase catabolic"/>
    <property type="match status" value="1"/>
</dbReference>
<keyword evidence="7" id="KW-1185">Reference proteome</keyword>
<dbReference type="GO" id="GO:0030170">
    <property type="term" value="F:pyridoxal phosphate binding"/>
    <property type="evidence" value="ECO:0007669"/>
    <property type="project" value="InterPro"/>
</dbReference>
<dbReference type="Proteomes" id="UP000070371">
    <property type="component" value="Chromosome"/>
</dbReference>
<gene>
    <name evidence="6" type="ORF">RC74_02895</name>
</gene>
<dbReference type="KEGG" id="hat:RC74_02895"/>
<comment type="cofactor">
    <cofactor evidence="1">
        <name>pyridoxal 5'-phosphate</name>
        <dbReference type="ChEBI" id="CHEBI:597326"/>
    </cofactor>
</comment>
<accession>A0A126V6K6</accession>
<dbReference type="PANTHER" id="PTHR48078">
    <property type="entry name" value="THREONINE DEHYDRATASE, MITOCHONDRIAL-RELATED"/>
    <property type="match status" value="1"/>
</dbReference>
<reference evidence="6 7" key="1">
    <citation type="submission" date="2016-02" db="EMBL/GenBank/DDBJ databases">
        <title>Complete genome sequence of Halocynthiibacter arcticus PAMC 20958t from arctic marine sediment.</title>
        <authorList>
            <person name="Lee Y.M."/>
            <person name="Baek K."/>
            <person name="Lee H.K."/>
            <person name="Shin S.C."/>
        </authorList>
    </citation>
    <scope>NUCLEOTIDE SEQUENCE [LARGE SCALE GENOMIC DNA]</scope>
    <source>
        <strain evidence="6">PAMC 20958</strain>
    </source>
</reference>
<dbReference type="AlphaFoldDB" id="A0A126V6K6"/>
<name>A0A126V6K6_9RHOB</name>
<evidence type="ECO:0000313" key="6">
    <source>
        <dbReference type="EMBL" id="AML53506.1"/>
    </source>
</evidence>
<dbReference type="STRING" id="1579316.RC74_02895"/>
<dbReference type="GO" id="GO:0004794">
    <property type="term" value="F:threonine deaminase activity"/>
    <property type="evidence" value="ECO:0007669"/>
    <property type="project" value="TreeGrafter"/>
</dbReference>
<dbReference type="PANTHER" id="PTHR48078:SF6">
    <property type="entry name" value="L-THREONINE DEHYDRATASE CATABOLIC TDCB"/>
    <property type="match status" value="1"/>
</dbReference>
<proteinExistence type="inferred from homology"/>
<dbReference type="InterPro" id="IPR001926">
    <property type="entry name" value="TrpB-like_PALP"/>
</dbReference>
<comment type="similarity">
    <text evidence="2">Belongs to the serine/threonine dehydratase family.</text>
</comment>
<organism evidence="6 7">
    <name type="scientific">Falsihalocynthiibacter arcticus</name>
    <dbReference type="NCBI Taxonomy" id="1579316"/>
    <lineage>
        <taxon>Bacteria</taxon>
        <taxon>Pseudomonadati</taxon>
        <taxon>Pseudomonadota</taxon>
        <taxon>Alphaproteobacteria</taxon>
        <taxon>Rhodobacterales</taxon>
        <taxon>Roseobacteraceae</taxon>
        <taxon>Falsihalocynthiibacter</taxon>
    </lineage>
</organism>
<evidence type="ECO:0000259" key="5">
    <source>
        <dbReference type="Pfam" id="PF00291"/>
    </source>
</evidence>
<dbReference type="InterPro" id="IPR036052">
    <property type="entry name" value="TrpB-like_PALP_sf"/>
</dbReference>
<evidence type="ECO:0000313" key="7">
    <source>
        <dbReference type="Proteomes" id="UP000070371"/>
    </source>
</evidence>
<dbReference type="InterPro" id="IPR000634">
    <property type="entry name" value="Ser/Thr_deHydtase_PyrdxlP-BS"/>
</dbReference>
<protein>
    <submittedName>
        <fullName evidence="6">Threonine ammonia-lyase</fullName>
    </submittedName>
</protein>
<evidence type="ECO:0000256" key="3">
    <source>
        <dbReference type="ARBA" id="ARBA00022898"/>
    </source>
</evidence>
<keyword evidence="4 6" id="KW-0456">Lyase</keyword>
<dbReference type="GO" id="GO:0006565">
    <property type="term" value="P:L-serine catabolic process"/>
    <property type="evidence" value="ECO:0007669"/>
    <property type="project" value="TreeGrafter"/>
</dbReference>
<sequence>MNFDRIQAAAIRLNGRARLTPLLSSPFLDKIAGRQVWVKAECLQHTGSFKFRGGWAAVSALSDEEKSRGILAYSSGNHAQGVAYAAQKHGVAATILMPSDAPEIKIQNTRALGAEVILYDRSTQDRDALGETLKREKNLSLIKPFDDPEVIAGQGTVGLEIAQQAQVEGILEADVLVCCGGGGLTSGVALALERTAPHFTVRPVEPEGFDDVARSLETGVHQTNKAASGSICDAILTPSPGQITFPILKRLCGSGIVVTELEVLQAMALAFQRLRIVIEPGGAVSLAAALFHGNELSGAHVICVATGGNTDPATFKAALQTLD</sequence>
<dbReference type="PROSITE" id="PS00165">
    <property type="entry name" value="DEHYDRATASE_SER_THR"/>
    <property type="match status" value="1"/>
</dbReference>
<dbReference type="InterPro" id="IPR050147">
    <property type="entry name" value="Ser/Thr_Dehydratase"/>
</dbReference>
<dbReference type="OrthoDB" id="9811476at2"/>
<dbReference type="Gene3D" id="3.40.50.1100">
    <property type="match status" value="2"/>
</dbReference>
<dbReference type="GO" id="GO:0009097">
    <property type="term" value="P:isoleucine biosynthetic process"/>
    <property type="evidence" value="ECO:0007669"/>
    <property type="project" value="TreeGrafter"/>
</dbReference>
<evidence type="ECO:0000256" key="2">
    <source>
        <dbReference type="ARBA" id="ARBA00010869"/>
    </source>
</evidence>
<keyword evidence="3" id="KW-0663">Pyridoxal phosphate</keyword>